<protein>
    <submittedName>
        <fullName evidence="1">Uncharacterized protein</fullName>
    </submittedName>
</protein>
<organism evidence="1 2">
    <name type="scientific">Hypoxylon rubiginosum</name>
    <dbReference type="NCBI Taxonomy" id="110542"/>
    <lineage>
        <taxon>Eukaryota</taxon>
        <taxon>Fungi</taxon>
        <taxon>Dikarya</taxon>
        <taxon>Ascomycota</taxon>
        <taxon>Pezizomycotina</taxon>
        <taxon>Sordariomycetes</taxon>
        <taxon>Xylariomycetidae</taxon>
        <taxon>Xylariales</taxon>
        <taxon>Hypoxylaceae</taxon>
        <taxon>Hypoxylon</taxon>
    </lineage>
</organism>
<dbReference type="Proteomes" id="UP001497700">
    <property type="component" value="Unassembled WGS sequence"/>
</dbReference>
<reference evidence="1 2" key="1">
    <citation type="journal article" date="2022" name="New Phytol.">
        <title>Ecological generalism drives hyperdiversity of secondary metabolite gene clusters in xylarialean endophytes.</title>
        <authorList>
            <person name="Franco M.E.E."/>
            <person name="Wisecaver J.H."/>
            <person name="Arnold A.E."/>
            <person name="Ju Y.M."/>
            <person name="Slot J.C."/>
            <person name="Ahrendt S."/>
            <person name="Moore L.P."/>
            <person name="Eastman K.E."/>
            <person name="Scott K."/>
            <person name="Konkel Z."/>
            <person name="Mondo S.J."/>
            <person name="Kuo A."/>
            <person name="Hayes R.D."/>
            <person name="Haridas S."/>
            <person name="Andreopoulos B."/>
            <person name="Riley R."/>
            <person name="LaButti K."/>
            <person name="Pangilinan J."/>
            <person name="Lipzen A."/>
            <person name="Amirebrahimi M."/>
            <person name="Yan J."/>
            <person name="Adam C."/>
            <person name="Keymanesh K."/>
            <person name="Ng V."/>
            <person name="Louie K."/>
            <person name="Northen T."/>
            <person name="Drula E."/>
            <person name="Henrissat B."/>
            <person name="Hsieh H.M."/>
            <person name="Youens-Clark K."/>
            <person name="Lutzoni F."/>
            <person name="Miadlikowska J."/>
            <person name="Eastwood D.C."/>
            <person name="Hamelin R.C."/>
            <person name="Grigoriev I.V."/>
            <person name="U'Ren J.M."/>
        </authorList>
    </citation>
    <scope>NUCLEOTIDE SEQUENCE [LARGE SCALE GENOMIC DNA]</scope>
    <source>
        <strain evidence="1 2">CBS 119005</strain>
    </source>
</reference>
<sequence>MNLCKALRPRSARPSQHRITSPACFNRRCFADRHGSPSRPHTVQGKPNSDEQLSSDRDDAFKINPENKTVETAVGSLPLSPVMDPTFWEATRRHQVPKAKPGKLQNSVERQLRANAFAKALATPVRMCALTKTRLPSFFLQDFNLVAHPETDAPWLIPSSLIPDRPSPAQELGAKGIPPAADEASSDGARESVEDTQSEPHNSKDSNSTVATSEDSSRLHGRAAYVLARQDLLSSFVVKKSGFDSAPKQITGSHSRQKNLAGKVVWREDMDTYILDLMRQAIVDDLLYLSGLCSEAGRYYIVKCYGWADVQYKHKGAVLWFGEPDEGGAVPNQTGDGPGPFATFDIRKEDIQGEAMTTSVAVHNMSMLLGPERAGRVKGQAAALKDGSLFMLAGRRTTNLQLKLWRLQGYIEDYREI</sequence>
<comment type="caution">
    <text evidence="1">The sequence shown here is derived from an EMBL/GenBank/DDBJ whole genome shotgun (WGS) entry which is preliminary data.</text>
</comment>
<keyword evidence="2" id="KW-1185">Reference proteome</keyword>
<proteinExistence type="predicted"/>
<name>A0ACB9YZS8_9PEZI</name>
<gene>
    <name evidence="1" type="ORF">F4820DRAFT_422120</name>
</gene>
<dbReference type="EMBL" id="MU393479">
    <property type="protein sequence ID" value="KAI4864922.1"/>
    <property type="molecule type" value="Genomic_DNA"/>
</dbReference>
<evidence type="ECO:0000313" key="1">
    <source>
        <dbReference type="EMBL" id="KAI4864922.1"/>
    </source>
</evidence>
<evidence type="ECO:0000313" key="2">
    <source>
        <dbReference type="Proteomes" id="UP001497700"/>
    </source>
</evidence>
<accession>A0ACB9YZS8</accession>